<dbReference type="PANTHER" id="PTHR10584">
    <property type="entry name" value="SUGAR KINASE"/>
    <property type="match status" value="1"/>
</dbReference>
<evidence type="ECO:0000313" key="6">
    <source>
        <dbReference type="Proteomes" id="UP000034491"/>
    </source>
</evidence>
<keyword evidence="6" id="KW-1185">Reference proteome</keyword>
<accession>A0A0M2R4F2</accession>
<dbReference type="InterPro" id="IPR011611">
    <property type="entry name" value="PfkB_dom"/>
</dbReference>
<evidence type="ECO:0000256" key="2">
    <source>
        <dbReference type="ARBA" id="ARBA00022777"/>
    </source>
</evidence>
<dbReference type="Proteomes" id="UP000034491">
    <property type="component" value="Unassembled WGS sequence"/>
</dbReference>
<dbReference type="STRING" id="1549748.WH95_12130"/>
<keyword evidence="1" id="KW-0808">Transferase</keyword>
<gene>
    <name evidence="5" type="ORF">WH95_12130</name>
</gene>
<evidence type="ECO:0000259" key="4">
    <source>
        <dbReference type="Pfam" id="PF00294"/>
    </source>
</evidence>
<dbReference type="EMBL" id="LANI01000018">
    <property type="protein sequence ID" value="KKJ76551.1"/>
    <property type="molecule type" value="Genomic_DNA"/>
</dbReference>
<dbReference type="RefSeq" id="WP_046507529.1">
    <property type="nucleotide sequence ID" value="NZ_LANI01000018.1"/>
</dbReference>
<protein>
    <recommendedName>
        <fullName evidence="4">Carbohydrate kinase PfkB domain-containing protein</fullName>
    </recommendedName>
</protein>
<proteinExistence type="predicted"/>
<evidence type="ECO:0000256" key="3">
    <source>
        <dbReference type="SAM" id="MobiDB-lite"/>
    </source>
</evidence>
<feature type="region of interest" description="Disordered" evidence="3">
    <location>
        <begin position="320"/>
        <end position="344"/>
    </location>
</feature>
<evidence type="ECO:0000313" key="5">
    <source>
        <dbReference type="EMBL" id="KKJ76551.1"/>
    </source>
</evidence>
<dbReference type="InterPro" id="IPR002173">
    <property type="entry name" value="Carboh/pur_kinase_PfkB_CS"/>
</dbReference>
<feature type="domain" description="Carbohydrate kinase PfkB" evidence="4">
    <location>
        <begin position="15"/>
        <end position="313"/>
    </location>
</feature>
<organism evidence="5 6">
    <name type="scientific">Kiloniella litopenaei</name>
    <dbReference type="NCBI Taxonomy" id="1549748"/>
    <lineage>
        <taxon>Bacteria</taxon>
        <taxon>Pseudomonadati</taxon>
        <taxon>Pseudomonadota</taxon>
        <taxon>Alphaproteobacteria</taxon>
        <taxon>Rhodospirillales</taxon>
        <taxon>Kiloniellaceae</taxon>
        <taxon>Kiloniella</taxon>
    </lineage>
</organism>
<dbReference type="PROSITE" id="PS00584">
    <property type="entry name" value="PFKB_KINASES_2"/>
    <property type="match status" value="1"/>
</dbReference>
<comment type="caution">
    <text evidence="5">The sequence shown here is derived from an EMBL/GenBank/DDBJ whole genome shotgun (WGS) entry which is preliminary data.</text>
</comment>
<sequence>MIEAPNPKKNLENPEIITVGTVNVDLIMGPQAPWPTPGTEVILPDANLREGGGAGITAKALSALGIKQRMVVNIGNDLFGNWLRQQYPDLSDDWIIDSVDTALTVGITHPDGERTFFSTPGHVAQFQPLELHNKLAGMKLDNVIVLFVGTSLMPTIRPALTEIFKFVKSKGGIIALDTAWPTNGWTAHTRDEVLSWLPYTDIALFNEAEATGLLSQQPSNKLDAHSLDYQSVLRSMPHNALFVTKLGEEGARVDRKSSSPLILKSKKTVVRDTVGAGDSFNAGFLAAYARSQPIETCLKIAIDTASYAIASHPRRYPNHQDVGLSNYSAPTTDPKISHKRTQAR</sequence>
<dbReference type="AlphaFoldDB" id="A0A0M2R4F2"/>
<dbReference type="Pfam" id="PF00294">
    <property type="entry name" value="PfkB"/>
    <property type="match status" value="1"/>
</dbReference>
<dbReference type="PANTHER" id="PTHR10584:SF166">
    <property type="entry name" value="RIBOKINASE"/>
    <property type="match status" value="1"/>
</dbReference>
<dbReference type="OrthoDB" id="9792663at2"/>
<dbReference type="Gene3D" id="3.40.1190.20">
    <property type="match status" value="1"/>
</dbReference>
<dbReference type="SUPFAM" id="SSF53613">
    <property type="entry name" value="Ribokinase-like"/>
    <property type="match status" value="1"/>
</dbReference>
<evidence type="ECO:0000256" key="1">
    <source>
        <dbReference type="ARBA" id="ARBA00022679"/>
    </source>
</evidence>
<keyword evidence="2" id="KW-0418">Kinase</keyword>
<reference evidence="5 6" key="1">
    <citation type="submission" date="2015-03" db="EMBL/GenBank/DDBJ databases">
        <title>Genome sequence of Kiloniella sp. P1-1, isolated from the gut microflora of Pacific white shrimp, Penaeus vannamei.</title>
        <authorList>
            <person name="Shao Z."/>
            <person name="Wang L."/>
            <person name="Li X."/>
        </authorList>
    </citation>
    <scope>NUCLEOTIDE SEQUENCE [LARGE SCALE GENOMIC DNA]</scope>
    <source>
        <strain evidence="5 6">P1-1</strain>
    </source>
</reference>
<dbReference type="InterPro" id="IPR029056">
    <property type="entry name" value="Ribokinase-like"/>
</dbReference>
<name>A0A0M2R4F2_9PROT</name>
<dbReference type="GO" id="GO:0016301">
    <property type="term" value="F:kinase activity"/>
    <property type="evidence" value="ECO:0007669"/>
    <property type="project" value="UniProtKB-KW"/>
</dbReference>